<keyword evidence="3" id="KW-1185">Reference proteome</keyword>
<dbReference type="EMBL" id="VIEB01000140">
    <property type="protein sequence ID" value="TQE04439.1"/>
    <property type="molecule type" value="Genomic_DNA"/>
</dbReference>
<feature type="chain" id="PRO_5021890379" description="Thionin-like protein 2" evidence="1">
    <location>
        <begin position="26"/>
        <end position="125"/>
    </location>
</feature>
<protein>
    <recommendedName>
        <fullName evidence="4">Thionin-like protein 2</fullName>
    </recommendedName>
</protein>
<proteinExistence type="predicted"/>
<dbReference type="InterPro" id="IPR038975">
    <property type="entry name" value="THNL"/>
</dbReference>
<dbReference type="PANTHER" id="PTHR36312">
    <property type="entry name" value="THIONIN-LIKE PROTEIN 1"/>
    <property type="match status" value="1"/>
</dbReference>
<keyword evidence="1" id="KW-0732">Signal</keyword>
<name>A0A540N0B8_MALBA</name>
<comment type="caution">
    <text evidence="2">The sequence shown here is derived from an EMBL/GenBank/DDBJ whole genome shotgun (WGS) entry which is preliminary data.</text>
</comment>
<evidence type="ECO:0000313" key="3">
    <source>
        <dbReference type="Proteomes" id="UP000315295"/>
    </source>
</evidence>
<evidence type="ECO:0000313" key="2">
    <source>
        <dbReference type="EMBL" id="TQE04439.1"/>
    </source>
</evidence>
<organism evidence="2 3">
    <name type="scientific">Malus baccata</name>
    <name type="common">Siberian crab apple</name>
    <name type="synonym">Pyrus baccata</name>
    <dbReference type="NCBI Taxonomy" id="106549"/>
    <lineage>
        <taxon>Eukaryota</taxon>
        <taxon>Viridiplantae</taxon>
        <taxon>Streptophyta</taxon>
        <taxon>Embryophyta</taxon>
        <taxon>Tracheophyta</taxon>
        <taxon>Spermatophyta</taxon>
        <taxon>Magnoliopsida</taxon>
        <taxon>eudicotyledons</taxon>
        <taxon>Gunneridae</taxon>
        <taxon>Pentapetalae</taxon>
        <taxon>rosids</taxon>
        <taxon>fabids</taxon>
        <taxon>Rosales</taxon>
        <taxon>Rosaceae</taxon>
        <taxon>Amygdaloideae</taxon>
        <taxon>Maleae</taxon>
        <taxon>Malus</taxon>
    </lineage>
</organism>
<evidence type="ECO:0008006" key="4">
    <source>
        <dbReference type="Google" id="ProtNLM"/>
    </source>
</evidence>
<reference evidence="2 3" key="1">
    <citation type="journal article" date="2019" name="G3 (Bethesda)">
        <title>Sequencing of a Wild Apple (Malus baccata) Genome Unravels the Differences Between Cultivated and Wild Apple Species Regarding Disease Resistance and Cold Tolerance.</title>
        <authorList>
            <person name="Chen X."/>
        </authorList>
    </citation>
    <scope>NUCLEOTIDE SEQUENCE [LARGE SCALE GENOMIC DNA]</scope>
    <source>
        <strain evidence="3">cv. Shandingzi</strain>
        <tissue evidence="2">Leaves</tissue>
    </source>
</reference>
<gene>
    <name evidence="2" type="ORF">C1H46_009959</name>
</gene>
<dbReference type="Proteomes" id="UP000315295">
    <property type="component" value="Unassembled WGS sequence"/>
</dbReference>
<dbReference type="PANTHER" id="PTHR36312:SF15">
    <property type="entry name" value="THIONIN-LIKE PROTEIN"/>
    <property type="match status" value="1"/>
</dbReference>
<feature type="signal peptide" evidence="1">
    <location>
        <begin position="1"/>
        <end position="25"/>
    </location>
</feature>
<dbReference type="AlphaFoldDB" id="A0A540N0B8"/>
<evidence type="ECO:0000256" key="1">
    <source>
        <dbReference type="SAM" id="SignalP"/>
    </source>
</evidence>
<accession>A0A540N0B8</accession>
<sequence length="125" mass="13544">MEGKRVRNAVLVCLVVGLLMGHCTAGLFFKLCYGSCFTICMVKKPHNPLTCGFNCLKKCAGPAQTLDFQTNPHHFCKLGCATSLCTHISTKDNPNAELVGKCMDSCSGTCSTNYSHASTKNQEFI</sequence>